<name>A0A2H1VSZ6_SPOFR</name>
<reference evidence="2" key="1">
    <citation type="submission" date="2016-07" db="EMBL/GenBank/DDBJ databases">
        <authorList>
            <person name="Bretaudeau A."/>
        </authorList>
    </citation>
    <scope>NUCLEOTIDE SEQUENCE</scope>
    <source>
        <strain evidence="2">Rice</strain>
        <tissue evidence="2">Whole body</tissue>
    </source>
</reference>
<evidence type="ECO:0000313" key="2">
    <source>
        <dbReference type="EMBL" id="SOQ43971.1"/>
    </source>
</evidence>
<feature type="compositionally biased region" description="Basic residues" evidence="1">
    <location>
        <begin position="83"/>
        <end position="94"/>
    </location>
</feature>
<protein>
    <submittedName>
        <fullName evidence="2">SFRICE_009449</fullName>
    </submittedName>
</protein>
<proteinExistence type="predicted"/>
<dbReference type="AlphaFoldDB" id="A0A2H1VSZ6"/>
<organism evidence="2">
    <name type="scientific">Spodoptera frugiperda</name>
    <name type="common">Fall armyworm</name>
    <dbReference type="NCBI Taxonomy" id="7108"/>
    <lineage>
        <taxon>Eukaryota</taxon>
        <taxon>Metazoa</taxon>
        <taxon>Ecdysozoa</taxon>
        <taxon>Arthropoda</taxon>
        <taxon>Hexapoda</taxon>
        <taxon>Insecta</taxon>
        <taxon>Pterygota</taxon>
        <taxon>Neoptera</taxon>
        <taxon>Endopterygota</taxon>
        <taxon>Lepidoptera</taxon>
        <taxon>Glossata</taxon>
        <taxon>Ditrysia</taxon>
        <taxon>Noctuoidea</taxon>
        <taxon>Noctuidae</taxon>
        <taxon>Amphipyrinae</taxon>
        <taxon>Spodoptera</taxon>
    </lineage>
</organism>
<evidence type="ECO:0000256" key="1">
    <source>
        <dbReference type="SAM" id="MobiDB-lite"/>
    </source>
</evidence>
<feature type="region of interest" description="Disordered" evidence="1">
    <location>
        <begin position="73"/>
        <end position="130"/>
    </location>
</feature>
<dbReference type="EMBL" id="ODYU01004276">
    <property type="protein sequence ID" value="SOQ43971.1"/>
    <property type="molecule type" value="Genomic_DNA"/>
</dbReference>
<gene>
    <name evidence="2" type="ORF">SFRICE_009449</name>
</gene>
<sequence length="130" mass="13677">MSNDCLFGGGNHPLTSTALGEAGGSVSLLLTKNHPVPTPAFRAGAPANPVARSYGSLIEATLGLVMLAKEKAGRVRERTSLRSSRRERHSGRRGSRGDLRPLSTAVTKKYRQSGGEPVDAGGGLSFYVED</sequence>
<accession>A0A2H1VSZ6</accession>